<evidence type="ECO:0000313" key="9">
    <source>
        <dbReference type="Proteomes" id="UP000316988"/>
    </source>
</evidence>
<keyword evidence="9" id="KW-1185">Reference proteome</keyword>
<keyword evidence="3 6" id="KW-0812">Transmembrane</keyword>
<dbReference type="GO" id="GO:0005886">
    <property type="term" value="C:plasma membrane"/>
    <property type="evidence" value="ECO:0007669"/>
    <property type="project" value="UniProtKB-SubCell"/>
</dbReference>
<comment type="subcellular location">
    <subcellularLocation>
        <location evidence="1">Cell membrane</location>
        <topology evidence="1">Multi-pass membrane protein</topology>
    </subcellularLocation>
</comment>
<organism evidence="8 9">
    <name type="scientific">Aeromicrobium piscarium</name>
    <dbReference type="NCBI Taxonomy" id="2590901"/>
    <lineage>
        <taxon>Bacteria</taxon>
        <taxon>Bacillati</taxon>
        <taxon>Actinomycetota</taxon>
        <taxon>Actinomycetes</taxon>
        <taxon>Propionibacteriales</taxon>
        <taxon>Nocardioidaceae</taxon>
        <taxon>Aeromicrobium</taxon>
    </lineage>
</organism>
<feature type="domain" description="Type II secretion system protein GspF" evidence="7">
    <location>
        <begin position="94"/>
        <end position="214"/>
    </location>
</feature>
<evidence type="ECO:0000259" key="7">
    <source>
        <dbReference type="Pfam" id="PF00482"/>
    </source>
</evidence>
<dbReference type="PANTHER" id="PTHR35007">
    <property type="entry name" value="INTEGRAL MEMBRANE PROTEIN-RELATED"/>
    <property type="match status" value="1"/>
</dbReference>
<dbReference type="Proteomes" id="UP000316988">
    <property type="component" value="Unassembled WGS sequence"/>
</dbReference>
<keyword evidence="2" id="KW-1003">Cell membrane</keyword>
<feature type="transmembrane region" description="Helical" evidence="6">
    <location>
        <begin position="202"/>
        <end position="226"/>
    </location>
</feature>
<dbReference type="RefSeq" id="WP_143912660.1">
    <property type="nucleotide sequence ID" value="NZ_VLNT01000004.1"/>
</dbReference>
<name>A0A554SCZ6_9ACTN</name>
<evidence type="ECO:0000256" key="1">
    <source>
        <dbReference type="ARBA" id="ARBA00004651"/>
    </source>
</evidence>
<dbReference type="PANTHER" id="PTHR35007:SF3">
    <property type="entry name" value="POSSIBLE CONSERVED ALANINE RICH MEMBRANE PROTEIN"/>
    <property type="match status" value="1"/>
</dbReference>
<keyword evidence="5 6" id="KW-0472">Membrane</keyword>
<feature type="transmembrane region" description="Helical" evidence="6">
    <location>
        <begin position="38"/>
        <end position="71"/>
    </location>
</feature>
<evidence type="ECO:0000256" key="3">
    <source>
        <dbReference type="ARBA" id="ARBA00022692"/>
    </source>
</evidence>
<proteinExistence type="predicted"/>
<dbReference type="OrthoDB" id="3267562at2"/>
<evidence type="ECO:0000256" key="6">
    <source>
        <dbReference type="SAM" id="Phobius"/>
    </source>
</evidence>
<dbReference type="InterPro" id="IPR018076">
    <property type="entry name" value="T2SS_GspF_dom"/>
</dbReference>
<evidence type="ECO:0000256" key="4">
    <source>
        <dbReference type="ARBA" id="ARBA00022989"/>
    </source>
</evidence>
<protein>
    <submittedName>
        <fullName evidence="8">Type II secretion system F family protein</fullName>
    </submittedName>
</protein>
<dbReference type="AlphaFoldDB" id="A0A554SCZ6"/>
<gene>
    <name evidence="8" type="ORF">FNM00_06615</name>
</gene>
<dbReference type="EMBL" id="VLNT01000004">
    <property type="protein sequence ID" value="TSD64218.1"/>
    <property type="molecule type" value="Genomic_DNA"/>
</dbReference>
<reference evidence="8 9" key="1">
    <citation type="submission" date="2019-07" db="EMBL/GenBank/DDBJ databases">
        <authorList>
            <person name="Zhao L.H."/>
        </authorList>
    </citation>
    <scope>NUCLEOTIDE SEQUENCE [LARGE SCALE GENOMIC DNA]</scope>
    <source>
        <strain evidence="8 9">Co35</strain>
    </source>
</reference>
<evidence type="ECO:0000256" key="2">
    <source>
        <dbReference type="ARBA" id="ARBA00022475"/>
    </source>
</evidence>
<sequence>MIAAICAALAMWCGIPARPRHRTRVRQGRRVSRLHPEHLAWAICPLLGLVVAGLLGAVVGAIAAPLAARWIARLEPAARRRERLRVAEQLPLAVELLVAAMDAGVPLRRALESVAAAVSDPLRGQLIAVTRRLAVAGEDTAVWAEHLQGPLAPLARSLIRAERHGVPAGSVLQDSARELRRERYAERRDAARRVAVRTAAPLGACFLPAFFLVGIVPMLAGALSSISWW</sequence>
<evidence type="ECO:0000256" key="5">
    <source>
        <dbReference type="ARBA" id="ARBA00023136"/>
    </source>
</evidence>
<keyword evidence="4 6" id="KW-1133">Transmembrane helix</keyword>
<evidence type="ECO:0000313" key="8">
    <source>
        <dbReference type="EMBL" id="TSD64218.1"/>
    </source>
</evidence>
<comment type="caution">
    <text evidence="8">The sequence shown here is derived from an EMBL/GenBank/DDBJ whole genome shotgun (WGS) entry which is preliminary data.</text>
</comment>
<accession>A0A554SCZ6</accession>
<dbReference type="Pfam" id="PF00482">
    <property type="entry name" value="T2SSF"/>
    <property type="match status" value="1"/>
</dbReference>